<dbReference type="Proteomes" id="UP000027170">
    <property type="component" value="Unassembled WGS sequence"/>
</dbReference>
<evidence type="ECO:0000313" key="2">
    <source>
        <dbReference type="EMBL" id="KDN13788.1"/>
    </source>
</evidence>
<dbReference type="InterPro" id="IPR029501">
    <property type="entry name" value="EndoU_bac"/>
</dbReference>
<dbReference type="eggNOG" id="ENOG5032SME">
    <property type="taxonomic scope" value="Bacteria"/>
</dbReference>
<gene>
    <name evidence="2" type="ORF">SALWKB29_2179</name>
</gene>
<comment type="caution">
    <text evidence="2">The sequence shown here is derived from an EMBL/GenBank/DDBJ whole genome shotgun (WGS) entry which is preliminary data.</text>
</comment>
<feature type="domain" description="Bacterial EndoU nuclease" evidence="1">
    <location>
        <begin position="14"/>
        <end position="102"/>
    </location>
</feature>
<dbReference type="EMBL" id="JFZV01000023">
    <property type="protein sequence ID" value="KDN13788.1"/>
    <property type="molecule type" value="Genomic_DNA"/>
</dbReference>
<reference evidence="2 3" key="1">
    <citation type="submission" date="2014-03" db="EMBL/GenBank/DDBJ databases">
        <title>The genomes of two eusocial bee gut symbionts.</title>
        <authorList>
            <person name="Kwong W.K."/>
            <person name="Engel P."/>
            <person name="Koch H."/>
            <person name="Moran N.A."/>
        </authorList>
    </citation>
    <scope>NUCLEOTIDE SEQUENCE [LARGE SCALE GENOMIC DNA]</scope>
    <source>
        <strain evidence="3">wkB29</strain>
    </source>
</reference>
<evidence type="ECO:0000313" key="3">
    <source>
        <dbReference type="Proteomes" id="UP000027170"/>
    </source>
</evidence>
<dbReference type="CDD" id="cd20686">
    <property type="entry name" value="CdiA-CT_Ec-like"/>
    <property type="match status" value="1"/>
</dbReference>
<sequence length="104" mass="11188">MKIVSETPTGIPGITEIKYQIPAKDRAGNIIGYKDKPLTKTIYDPTIVSDQKILDLGQQAAASGYKSAITSGAREYTSSAGGISFRIYLDPKTGTVTNFFPVTK</sequence>
<dbReference type="AlphaFoldDB" id="A0A066TP08"/>
<name>A0A066TP08_9NEIS</name>
<proteinExistence type="predicted"/>
<evidence type="ECO:0000259" key="1">
    <source>
        <dbReference type="Pfam" id="PF14436"/>
    </source>
</evidence>
<protein>
    <recommendedName>
        <fullName evidence="1">Bacterial EndoU nuclease domain-containing protein</fullName>
    </recommendedName>
</protein>
<organism evidence="2 3">
    <name type="scientific">Snodgrassella communis</name>
    <dbReference type="NCBI Taxonomy" id="2946699"/>
    <lineage>
        <taxon>Bacteria</taxon>
        <taxon>Pseudomonadati</taxon>
        <taxon>Pseudomonadota</taxon>
        <taxon>Betaproteobacteria</taxon>
        <taxon>Neisseriales</taxon>
        <taxon>Neisseriaceae</taxon>
        <taxon>Snodgrassella</taxon>
    </lineage>
</organism>
<accession>A0A066TP08</accession>
<dbReference type="Pfam" id="PF14436">
    <property type="entry name" value="EndoU_bacteria"/>
    <property type="match status" value="1"/>
</dbReference>
<keyword evidence="3" id="KW-1185">Reference proteome</keyword>